<feature type="domain" description="Pyrroline-5-carboxylate reductase dimerisation" evidence="7">
    <location>
        <begin position="165"/>
        <end position="269"/>
    </location>
</feature>
<dbReference type="InterPro" id="IPR028939">
    <property type="entry name" value="P5C_Rdtase_cat_N"/>
</dbReference>
<dbReference type="EMBL" id="JBHTMN010000004">
    <property type="protein sequence ID" value="MFD1382576.1"/>
    <property type="molecule type" value="Genomic_DNA"/>
</dbReference>
<evidence type="ECO:0000256" key="1">
    <source>
        <dbReference type="ARBA" id="ARBA00005525"/>
    </source>
</evidence>
<keyword evidence="4" id="KW-0963">Cytoplasm</keyword>
<evidence type="ECO:0000256" key="5">
    <source>
        <dbReference type="NCBIfam" id="TIGR00112"/>
    </source>
</evidence>
<dbReference type="HAMAP" id="MF_01925">
    <property type="entry name" value="P5C_reductase"/>
    <property type="match status" value="1"/>
</dbReference>
<reference evidence="9" key="1">
    <citation type="journal article" date="2019" name="Int. J. Syst. Evol. Microbiol.">
        <title>The Global Catalogue of Microorganisms (GCM) 10K type strain sequencing project: providing services to taxonomists for standard genome sequencing and annotation.</title>
        <authorList>
            <consortium name="The Broad Institute Genomics Platform"/>
            <consortium name="The Broad Institute Genome Sequencing Center for Infectious Disease"/>
            <person name="Wu L."/>
            <person name="Ma J."/>
        </authorList>
    </citation>
    <scope>NUCLEOTIDE SEQUENCE [LARGE SCALE GENOMIC DNA]</scope>
    <source>
        <strain evidence="9">JCM 30774</strain>
    </source>
</reference>
<dbReference type="PANTHER" id="PTHR11645:SF0">
    <property type="entry name" value="PYRROLINE-5-CARBOXYLATE REDUCTASE 3"/>
    <property type="match status" value="1"/>
</dbReference>
<dbReference type="RefSeq" id="WP_377365685.1">
    <property type="nucleotide sequence ID" value="NZ_JBHTMN010000004.1"/>
</dbReference>
<dbReference type="SUPFAM" id="SSF48179">
    <property type="entry name" value="6-phosphogluconate dehydrogenase C-terminal domain-like"/>
    <property type="match status" value="1"/>
</dbReference>
<keyword evidence="9" id="KW-1185">Reference proteome</keyword>
<gene>
    <name evidence="4 8" type="primary">proC</name>
    <name evidence="8" type="ORF">ACFQ45_04320</name>
</gene>
<accession>A0ABW4AZB4</accession>
<dbReference type="EC" id="1.5.1.2" evidence="4 5"/>
<evidence type="ECO:0000256" key="2">
    <source>
        <dbReference type="ARBA" id="ARBA00022857"/>
    </source>
</evidence>
<dbReference type="PANTHER" id="PTHR11645">
    <property type="entry name" value="PYRROLINE-5-CARBOXYLATE REDUCTASE"/>
    <property type="match status" value="1"/>
</dbReference>
<evidence type="ECO:0000313" key="8">
    <source>
        <dbReference type="EMBL" id="MFD1382576.1"/>
    </source>
</evidence>
<evidence type="ECO:0000259" key="7">
    <source>
        <dbReference type="Pfam" id="PF14748"/>
    </source>
</evidence>
<evidence type="ECO:0000256" key="3">
    <source>
        <dbReference type="ARBA" id="ARBA00023002"/>
    </source>
</evidence>
<dbReference type="Pfam" id="PF14748">
    <property type="entry name" value="P5CR_dimer"/>
    <property type="match status" value="1"/>
</dbReference>
<dbReference type="InterPro" id="IPR036291">
    <property type="entry name" value="NAD(P)-bd_dom_sf"/>
</dbReference>
<organism evidence="8 9">
    <name type="scientific">Rhodanobacter aciditrophus</name>
    <dbReference type="NCBI Taxonomy" id="1623218"/>
    <lineage>
        <taxon>Bacteria</taxon>
        <taxon>Pseudomonadati</taxon>
        <taxon>Pseudomonadota</taxon>
        <taxon>Gammaproteobacteria</taxon>
        <taxon>Lysobacterales</taxon>
        <taxon>Rhodanobacteraceae</taxon>
        <taxon>Rhodanobacter</taxon>
    </lineage>
</organism>
<feature type="domain" description="Pyrroline-5-carboxylate reductase catalytic N-terminal" evidence="6">
    <location>
        <begin position="5"/>
        <end position="101"/>
    </location>
</feature>
<evidence type="ECO:0000256" key="4">
    <source>
        <dbReference type="HAMAP-Rule" id="MF_01925"/>
    </source>
</evidence>
<dbReference type="SUPFAM" id="SSF51735">
    <property type="entry name" value="NAD(P)-binding Rossmann-fold domains"/>
    <property type="match status" value="1"/>
</dbReference>
<dbReference type="PIRSF" id="PIRSF000193">
    <property type="entry name" value="Pyrrol-5-carb_rd"/>
    <property type="match status" value="1"/>
</dbReference>
<comment type="subcellular location">
    <subcellularLocation>
        <location evidence="4">Cytoplasm</location>
    </subcellularLocation>
</comment>
<evidence type="ECO:0000313" key="9">
    <source>
        <dbReference type="Proteomes" id="UP001597059"/>
    </source>
</evidence>
<keyword evidence="3 4" id="KW-0560">Oxidoreductase</keyword>
<comment type="function">
    <text evidence="4">Catalyzes the reduction of 1-pyrroline-5-carboxylate (PCA) to L-proline.</text>
</comment>
<keyword evidence="4" id="KW-0641">Proline biosynthesis</keyword>
<sequence length="275" mass="29027">MSQHIAFIGAGNMSRAIYGGLIRSGYPASQITATSPELDVLQTQQNTYGIHTTTDNLLATTKADVLVLAVKPQILKMVCEEIAPVVKNRKAPPLIISIAAGIECNAISKWLGVEAPIVRCMPNTPALIGVGASGLFANRFVSDQQKDAAEQLMGAVGIAEWVTEEPLLNAVTAVSGSAPAYFFLMLNAMQQAAIQQGLSADSARKLAQQTALGAAKMAIDSTESLTRLMQNVMSPQGSTEQAILSLQSNEFSEAIEAAMNACKARAEAMQKEFGG</sequence>
<keyword evidence="2 4" id="KW-0521">NADP</keyword>
<dbReference type="InterPro" id="IPR000304">
    <property type="entry name" value="Pyrroline-COOH_reductase"/>
</dbReference>
<protein>
    <recommendedName>
        <fullName evidence="4 5">Pyrroline-5-carboxylate reductase</fullName>
        <shortName evidence="4">P5C reductase</shortName>
        <shortName evidence="4">P5CR</shortName>
        <ecNumber evidence="4 5">1.5.1.2</ecNumber>
    </recommendedName>
    <alternativeName>
        <fullName evidence="4">PCA reductase</fullName>
    </alternativeName>
</protein>
<comment type="catalytic activity">
    <reaction evidence="4">
        <text>L-proline + NAD(+) = (S)-1-pyrroline-5-carboxylate + NADH + 2 H(+)</text>
        <dbReference type="Rhea" id="RHEA:14105"/>
        <dbReference type="ChEBI" id="CHEBI:15378"/>
        <dbReference type="ChEBI" id="CHEBI:17388"/>
        <dbReference type="ChEBI" id="CHEBI:57540"/>
        <dbReference type="ChEBI" id="CHEBI:57945"/>
        <dbReference type="ChEBI" id="CHEBI:60039"/>
        <dbReference type="EC" id="1.5.1.2"/>
    </reaction>
</comment>
<name>A0ABW4AZB4_9GAMM</name>
<evidence type="ECO:0000259" key="6">
    <source>
        <dbReference type="Pfam" id="PF03807"/>
    </source>
</evidence>
<dbReference type="Proteomes" id="UP001597059">
    <property type="component" value="Unassembled WGS sequence"/>
</dbReference>
<comment type="caution">
    <text evidence="8">The sequence shown here is derived from an EMBL/GenBank/DDBJ whole genome shotgun (WGS) entry which is preliminary data.</text>
</comment>
<dbReference type="Gene3D" id="1.10.3730.10">
    <property type="entry name" value="ProC C-terminal domain-like"/>
    <property type="match status" value="1"/>
</dbReference>
<dbReference type="InterPro" id="IPR008927">
    <property type="entry name" value="6-PGluconate_DH-like_C_sf"/>
</dbReference>
<dbReference type="Gene3D" id="3.40.50.720">
    <property type="entry name" value="NAD(P)-binding Rossmann-like Domain"/>
    <property type="match status" value="1"/>
</dbReference>
<comment type="catalytic activity">
    <reaction evidence="4">
        <text>L-proline + NADP(+) = (S)-1-pyrroline-5-carboxylate + NADPH + 2 H(+)</text>
        <dbReference type="Rhea" id="RHEA:14109"/>
        <dbReference type="ChEBI" id="CHEBI:15378"/>
        <dbReference type="ChEBI" id="CHEBI:17388"/>
        <dbReference type="ChEBI" id="CHEBI:57783"/>
        <dbReference type="ChEBI" id="CHEBI:58349"/>
        <dbReference type="ChEBI" id="CHEBI:60039"/>
        <dbReference type="EC" id="1.5.1.2"/>
    </reaction>
</comment>
<comment type="similarity">
    <text evidence="1 4">Belongs to the pyrroline-5-carboxylate reductase family.</text>
</comment>
<dbReference type="Pfam" id="PF03807">
    <property type="entry name" value="F420_oxidored"/>
    <property type="match status" value="1"/>
</dbReference>
<keyword evidence="4" id="KW-0028">Amino-acid biosynthesis</keyword>
<dbReference type="InterPro" id="IPR029036">
    <property type="entry name" value="P5CR_dimer"/>
</dbReference>
<dbReference type="NCBIfam" id="TIGR00112">
    <property type="entry name" value="proC"/>
    <property type="match status" value="1"/>
</dbReference>
<dbReference type="GO" id="GO:0004735">
    <property type="term" value="F:pyrroline-5-carboxylate reductase activity"/>
    <property type="evidence" value="ECO:0007669"/>
    <property type="project" value="UniProtKB-EC"/>
</dbReference>
<comment type="pathway">
    <text evidence="4">Amino-acid biosynthesis; L-proline biosynthesis; L-proline from L-glutamate 5-semialdehyde: step 1/1.</text>
</comment>
<proteinExistence type="inferred from homology"/>